<feature type="region of interest" description="Disordered" evidence="6">
    <location>
        <begin position="418"/>
        <end position="444"/>
    </location>
</feature>
<evidence type="ECO:0000256" key="5">
    <source>
        <dbReference type="ARBA" id="ARBA00023088"/>
    </source>
</evidence>
<protein>
    <submittedName>
        <fullName evidence="10">Peptidase</fullName>
    </submittedName>
</protein>
<dbReference type="eggNOG" id="COG1473">
    <property type="taxonomic scope" value="Bacteria"/>
</dbReference>
<feature type="transmembrane region" description="Helical" evidence="7">
    <location>
        <begin position="20"/>
        <end position="41"/>
    </location>
</feature>
<dbReference type="PATRIC" id="fig|681645.3.peg.2054"/>
<feature type="transmembrane region" description="Helical" evidence="7">
    <location>
        <begin position="997"/>
        <end position="1024"/>
    </location>
</feature>
<dbReference type="STRING" id="681645.CpC231_1958"/>
<dbReference type="InterPro" id="IPR041171">
    <property type="entry name" value="SDR_Ig"/>
</dbReference>
<proteinExistence type="predicted"/>
<dbReference type="HOGENOM" id="CLU_010359_0_0_11"/>
<evidence type="ECO:0000256" key="7">
    <source>
        <dbReference type="SAM" id="Phobius"/>
    </source>
</evidence>
<feature type="domain" description="DUF5979" evidence="9">
    <location>
        <begin position="509"/>
        <end position="604"/>
    </location>
</feature>
<evidence type="ECO:0000256" key="2">
    <source>
        <dbReference type="ARBA" id="ARBA00022512"/>
    </source>
</evidence>
<keyword evidence="5" id="KW-0572">Peptidoglycan-anchor</keyword>
<dbReference type="Gene3D" id="2.60.40.1140">
    <property type="entry name" value="Collagen-binding surface protein Cna, B-type domain"/>
    <property type="match status" value="2"/>
</dbReference>
<feature type="region of interest" description="Disordered" evidence="6">
    <location>
        <begin position="960"/>
        <end position="994"/>
    </location>
</feature>
<comment type="subcellular location">
    <subcellularLocation>
        <location evidence="1">Secreted</location>
        <location evidence="1">Cell wall</location>
        <topology evidence="1">Peptidoglycan-anchor</topology>
    </subcellularLocation>
</comment>
<keyword evidence="2" id="KW-0134">Cell wall</keyword>
<keyword evidence="7" id="KW-0472">Membrane</keyword>
<evidence type="ECO:0000256" key="1">
    <source>
        <dbReference type="ARBA" id="ARBA00004168"/>
    </source>
</evidence>
<keyword evidence="7" id="KW-1133">Transmembrane helix</keyword>
<keyword evidence="7" id="KW-0812">Transmembrane</keyword>
<dbReference type="GO" id="GO:0007155">
    <property type="term" value="P:cell adhesion"/>
    <property type="evidence" value="ECO:0007669"/>
    <property type="project" value="InterPro"/>
</dbReference>
<evidence type="ECO:0000313" key="10">
    <source>
        <dbReference type="EMBL" id="ADL11409.1"/>
    </source>
</evidence>
<feature type="compositionally biased region" description="Low complexity" evidence="6">
    <location>
        <begin position="960"/>
        <end position="981"/>
    </location>
</feature>
<evidence type="ECO:0000256" key="4">
    <source>
        <dbReference type="ARBA" id="ARBA00022729"/>
    </source>
</evidence>
<name>D9QCY3_CORP2</name>
<dbReference type="OrthoDB" id="5142801at2"/>
<feature type="domain" description="DUF5979" evidence="9">
    <location>
        <begin position="714"/>
        <end position="812"/>
    </location>
</feature>
<evidence type="ECO:0000256" key="6">
    <source>
        <dbReference type="SAM" id="MobiDB-lite"/>
    </source>
</evidence>
<feature type="domain" description="DUF5979" evidence="9">
    <location>
        <begin position="611"/>
        <end position="707"/>
    </location>
</feature>
<dbReference type="EMBL" id="CP001829">
    <property type="protein sequence ID" value="ADL11409.1"/>
    <property type="molecule type" value="Genomic_DNA"/>
</dbReference>
<dbReference type="InterPro" id="IPR011252">
    <property type="entry name" value="Fibrogen-bd_dom1"/>
</dbReference>
<dbReference type="Pfam" id="PF17961">
    <property type="entry name" value="Big_8"/>
    <property type="match status" value="1"/>
</dbReference>
<dbReference type="KEGG" id="cpq:CPC231_09920"/>
<dbReference type="InterPro" id="IPR046022">
    <property type="entry name" value="DUF5979"/>
</dbReference>
<dbReference type="RefSeq" id="WP_014301009.1">
    <property type="nucleotide sequence ID" value="NC_017301.2"/>
</dbReference>
<dbReference type="InterPro" id="IPR008966">
    <property type="entry name" value="Adhesion_dom_sf"/>
</dbReference>
<feature type="domain" description="DUF5979" evidence="9">
    <location>
        <begin position="391"/>
        <end position="498"/>
    </location>
</feature>
<dbReference type="Pfam" id="PF19407">
    <property type="entry name" value="DUF5979"/>
    <property type="match status" value="5"/>
</dbReference>
<feature type="domain" description="DUF5979" evidence="9">
    <location>
        <begin position="818"/>
        <end position="914"/>
    </location>
</feature>
<sequence>MDISQLLSMGSSRATRLCKAFIVAVVTSLVAAMCVVVQPAVAQARSECSGGSYSNLHWKDGSPGVKDGVYNGRSEQAQVEFDWEVPNSATKGDTFYIQLPEELVTVNTGLLQLKNNSGVVVAEANIIGNSKKVEFTLTEVVDKKFEVKGKAHFTVEWDRDSKSNLPEKGFGTVKNPGKLRFDGCGSGNLNGVYTPDGPAGVRHESGKSGEYFGPKDVDGKTHHLFGWTVFVGSDTGTSSFSVTDTPPEGHKFSCDSKFAEGNWSPIILEATTESGTTPTNVIQIGTGVKHTGKHNLTLSNHAQKVQWEPVRTLGAHGFEIDCQEKSLTVNFPYGVDPRTGPRIVLTTHTEVKPIPGSRITNKASINGKDVEGSVVIPSAGGWAEGKLGGFAFRKQATGLERGLEKSFDFEWTCHHKNDLNKETNKGSTSLKSGESHHVSDQDKGTICNLKEKNADVEGYGRVTKWIVNGKTQESESVEVEASAKNEQAAIIEVTNSYTKKEEKPKTGSFKVTKKVKGLSTNHKDIQYPFTYTCTKEGADTKSGNFTITGEGEQVIDNIPAGYSCSVTEDTEKATVKGYSLVANVSGPVTIVADQIQEILVNNLYSQGKGSFSITKELQDPSNIAAGKKFSFEYECENKDLNFKTGGTVGPIGAGEKATVKDIPAGSICTIKEQDAKVPGADLKVSGLDESIIVGNDEKNVKVTNTYSVWRANIVLSKEITGSTSSALLEKPFEVDYVCVLGTRKRGGKVTVTAKTPIVISDLRSGSECTFTENTKDLDVKSARFNPAGSTTKTTVKVGDKGTNVSAKLINDYKELGKVSLTKVIGGLSADAWGSTGQNPREFDVEVTYKDASGDNKTQTLKISEDKITQLPALPAGTEIKIREIMPNNSALTTWSTPGYSSADGSAVVRDNGDGSATIIVPANSFDKPALVKVRNTANIPWWWSLLILVPFVVPHLVPSDSGSSSSATSTSTPQKPAAPSTQQPAPVKEKQKPKKTLAVTGASVHMVLIFGLILTMTGGAFFVMRRRQD</sequence>
<accession>D9QCY3</accession>
<feature type="domain" description="SDR-like Ig" evidence="8">
    <location>
        <begin position="73"/>
        <end position="160"/>
    </location>
</feature>
<keyword evidence="3" id="KW-0964">Secreted</keyword>
<dbReference type="SUPFAM" id="SSF49401">
    <property type="entry name" value="Bacterial adhesins"/>
    <property type="match status" value="1"/>
</dbReference>
<reference evidence="10 11" key="2">
    <citation type="journal article" date="2011" name="PLoS ONE">
        <title>Evidence for reductive genome evolution and lateral acquisition of virulence functions in two Corynebacterium pseudotuberculosis strains.</title>
        <authorList>
            <person name="Ruiz J.C."/>
            <person name="D'Afonseca V."/>
            <person name="Silva A."/>
            <person name="Ali A."/>
            <person name="Pinto A.C."/>
            <person name="Santos A.R."/>
            <person name="Rocha A.A."/>
            <person name="Lopes D.O."/>
            <person name="Dorella F.A."/>
            <person name="Pacheco L.G."/>
            <person name="Costa M.P."/>
            <person name="Turk M.Z."/>
            <person name="Seyffert N."/>
            <person name="Moraes P.M."/>
            <person name="Soares S.C."/>
            <person name="Almeida S.S."/>
            <person name="Castro T.L."/>
            <person name="Abreu V.A."/>
            <person name="Trost E."/>
            <person name="Baumbach J."/>
            <person name="Tauch A."/>
            <person name="Schneider M.P."/>
            <person name="McCulloch J."/>
            <person name="Cerdeira L.T."/>
            <person name="Ramos R.T."/>
            <person name="Zerlotini A."/>
            <person name="Dominitini A."/>
            <person name="Resende D.M."/>
            <person name="Coser E.M."/>
            <person name="Oliveira L.M."/>
            <person name="Pedrosa A.L."/>
            <person name="Vieira C.U."/>
            <person name="Guimaraes C.T."/>
            <person name="Bartholomeu D.C."/>
            <person name="Oliveira D.M."/>
            <person name="Santos F.R."/>
            <person name="Rabelo E.M."/>
            <person name="Lobo F.P."/>
            <person name="Franco G.R."/>
            <person name="Costa A.F."/>
            <person name="Castro I.M."/>
            <person name="Dias S.R."/>
            <person name="Ferro J.A."/>
            <person name="Ortega J.M."/>
            <person name="Paiva L.V."/>
            <person name="Goulart L.R."/>
            <person name="Almeida J.F."/>
            <person name="Ferro M.I."/>
            <person name="Carneiro N.P."/>
            <person name="Falcao P.R."/>
            <person name="Grynberg P."/>
            <person name="Teixeira S.M."/>
            <person name="Brommonschenkel S."/>
            <person name="Oliveira S.C."/>
            <person name="Meyer R."/>
            <person name="Moore R.J."/>
            <person name="Miyoshi A."/>
            <person name="Oliveira G.C."/>
            <person name="Azevedo V."/>
        </authorList>
    </citation>
    <scope>NUCLEOTIDE SEQUENCE [LARGE SCALE GENOMIC DNA]</scope>
    <source>
        <strain evidence="10 11">C231</strain>
    </source>
</reference>
<feature type="compositionally biased region" description="Basic and acidic residues" evidence="6">
    <location>
        <begin position="433"/>
        <end position="444"/>
    </location>
</feature>
<gene>
    <name evidence="10" type="ORF">CPC231_09920</name>
</gene>
<keyword evidence="4" id="KW-0732">Signal</keyword>
<keyword evidence="11" id="KW-1185">Reference proteome</keyword>
<evidence type="ECO:0000259" key="9">
    <source>
        <dbReference type="Pfam" id="PF19407"/>
    </source>
</evidence>
<organism evidence="10 11">
    <name type="scientific">Corynebacterium pseudotuberculosis (strain C231)</name>
    <dbReference type="NCBI Taxonomy" id="681645"/>
    <lineage>
        <taxon>Bacteria</taxon>
        <taxon>Bacillati</taxon>
        <taxon>Actinomycetota</taxon>
        <taxon>Actinomycetes</taxon>
        <taxon>Mycobacteriales</taxon>
        <taxon>Corynebacteriaceae</taxon>
        <taxon>Corynebacterium</taxon>
    </lineage>
</organism>
<evidence type="ECO:0000256" key="3">
    <source>
        <dbReference type="ARBA" id="ARBA00022525"/>
    </source>
</evidence>
<reference evidence="10 11" key="1">
    <citation type="journal article" date="2011" name="J. Bacteriol.">
        <title>Complete genome sequence of Corynebacterium pseudotuberculosis I19, a strain isolated from a cow in Israel with bovine mastitis.</title>
        <authorList>
            <consortium name="Consortium: Rede Paraense de Genomica e Proteomica (RPGP)"/>
            <person name="Silva A."/>
            <person name="Schneider M.P."/>
            <person name="Cerdeira L."/>
            <person name="Barbosa M.S."/>
            <person name="Ramos R.T."/>
            <person name="Carneiro A.R."/>
            <person name="Santos R."/>
            <person name="Lima M."/>
            <person name="D'Afonseca V."/>
            <person name="Almeida S.S."/>
            <person name="Santos A.R."/>
            <person name="Soares S.C."/>
            <person name="Pinto A.C."/>
            <person name="Ali A."/>
            <person name="Dorella F.A."/>
            <person name="Rocha F."/>
            <person name="de Abreu V.A."/>
            <person name="Trost E."/>
            <person name="Tauch A."/>
            <person name="Shpigel N."/>
            <person name="Miyoshi A."/>
            <person name="Azevedo V."/>
        </authorList>
    </citation>
    <scope>NUCLEOTIDE SEQUENCE [LARGE SCALE GENOMIC DNA]</scope>
    <source>
        <strain evidence="10 11">C231</strain>
    </source>
</reference>
<evidence type="ECO:0000313" key="11">
    <source>
        <dbReference type="Proteomes" id="UP000000276"/>
    </source>
</evidence>
<dbReference type="AlphaFoldDB" id="D9QCY3"/>
<evidence type="ECO:0000259" key="8">
    <source>
        <dbReference type="Pfam" id="PF17961"/>
    </source>
</evidence>
<dbReference type="Proteomes" id="UP000000276">
    <property type="component" value="Chromosome"/>
</dbReference>
<dbReference type="Gene3D" id="2.60.40.1280">
    <property type="match status" value="1"/>
</dbReference>